<evidence type="ECO:0000256" key="1">
    <source>
        <dbReference type="SAM" id="Phobius"/>
    </source>
</evidence>
<keyword evidence="1" id="KW-1133">Transmembrane helix</keyword>
<dbReference type="Pfam" id="PF02518">
    <property type="entry name" value="HATPase_c"/>
    <property type="match status" value="1"/>
</dbReference>
<gene>
    <name evidence="3" type="ORF">E1B00_09175</name>
</gene>
<keyword evidence="4" id="KW-1185">Reference proteome</keyword>
<keyword evidence="1" id="KW-0472">Membrane</keyword>
<dbReference type="EMBL" id="SMDR01000002">
    <property type="protein sequence ID" value="TNJ33522.1"/>
    <property type="molecule type" value="Genomic_DNA"/>
</dbReference>
<sequence length="359" mass="39940">MLSTQDDSRTRRLFWWLQTGGWLGYGSLSYLSAIAHGKPLDYWRLSFGAALTGFILTFGVRLVLQRAWGLPPRPFVAIAVGCVAVTTLLMGLVFSQLLFDWCGNECRPATTLGYFGYATGHLYVVLSWVGLYIGLKYYRQLQQQTRQALAATAMAHQAQLKMLRYQLNPHFLFNTLNAISTLVLDRDNGTANQMVQGLSAFLRHSLDSDPMQRVTLKQELDALNLYLGIEKIRFAERLQVETRIAPECYSALLPSMLLQPLVENAIKYAIAKQVEGGRLVIGAERRDGRLVLSVVDNGPGCPDFDKANDQGCGVGLKNTRERLKVLYGTEQSVDVRNGRESGVQVTLSIPYESGGAPRE</sequence>
<dbReference type="InterPro" id="IPR005467">
    <property type="entry name" value="His_kinase_dom"/>
</dbReference>
<proteinExistence type="predicted"/>
<dbReference type="InterPro" id="IPR036890">
    <property type="entry name" value="HATPase_C_sf"/>
</dbReference>
<dbReference type="InterPro" id="IPR010559">
    <property type="entry name" value="Sig_transdc_His_kin_internal"/>
</dbReference>
<feature type="transmembrane region" description="Helical" evidence="1">
    <location>
        <begin position="75"/>
        <end position="94"/>
    </location>
</feature>
<evidence type="ECO:0000259" key="2">
    <source>
        <dbReference type="PROSITE" id="PS50109"/>
    </source>
</evidence>
<dbReference type="GO" id="GO:0016020">
    <property type="term" value="C:membrane"/>
    <property type="evidence" value="ECO:0007669"/>
    <property type="project" value="InterPro"/>
</dbReference>
<dbReference type="PROSITE" id="PS50109">
    <property type="entry name" value="HIS_KIN"/>
    <property type="match status" value="1"/>
</dbReference>
<dbReference type="Gene3D" id="3.30.565.10">
    <property type="entry name" value="Histidine kinase-like ATPase, C-terminal domain"/>
    <property type="match status" value="1"/>
</dbReference>
<dbReference type="RefSeq" id="WP_139448012.1">
    <property type="nucleotide sequence ID" value="NZ_SMDR01000002.1"/>
</dbReference>
<keyword evidence="3" id="KW-0808">Transferase</keyword>
<dbReference type="Pfam" id="PF06580">
    <property type="entry name" value="His_kinase"/>
    <property type="match status" value="1"/>
</dbReference>
<feature type="transmembrane region" description="Helical" evidence="1">
    <location>
        <begin position="12"/>
        <end position="36"/>
    </location>
</feature>
<name>A0A5C4RQY4_9GAMM</name>
<dbReference type="GO" id="GO:0000155">
    <property type="term" value="F:phosphorelay sensor kinase activity"/>
    <property type="evidence" value="ECO:0007669"/>
    <property type="project" value="InterPro"/>
</dbReference>
<protein>
    <submittedName>
        <fullName evidence="3">Sensor histidine kinase</fullName>
    </submittedName>
</protein>
<organism evidence="3 4">
    <name type="scientific">Arenimonas terrae</name>
    <dbReference type="NCBI Taxonomy" id="2546226"/>
    <lineage>
        <taxon>Bacteria</taxon>
        <taxon>Pseudomonadati</taxon>
        <taxon>Pseudomonadota</taxon>
        <taxon>Gammaproteobacteria</taxon>
        <taxon>Lysobacterales</taxon>
        <taxon>Lysobacteraceae</taxon>
        <taxon>Arenimonas</taxon>
    </lineage>
</organism>
<dbReference type="OrthoDB" id="2514702at2"/>
<dbReference type="Proteomes" id="UP000305760">
    <property type="component" value="Unassembled WGS sequence"/>
</dbReference>
<dbReference type="InterPro" id="IPR050640">
    <property type="entry name" value="Bact_2-comp_sensor_kinase"/>
</dbReference>
<evidence type="ECO:0000313" key="4">
    <source>
        <dbReference type="Proteomes" id="UP000305760"/>
    </source>
</evidence>
<feature type="transmembrane region" description="Helical" evidence="1">
    <location>
        <begin position="42"/>
        <end position="63"/>
    </location>
</feature>
<reference evidence="3 4" key="1">
    <citation type="submission" date="2019-03" db="EMBL/GenBank/DDBJ databases">
        <title>Arenimonas daejeonensis sp. nov., isolated from compost.</title>
        <authorList>
            <person name="Jeon C.O."/>
        </authorList>
    </citation>
    <scope>NUCLEOTIDE SEQUENCE [LARGE SCALE GENOMIC DNA]</scope>
    <source>
        <strain evidence="3 4">R29</strain>
    </source>
</reference>
<keyword evidence="1" id="KW-0812">Transmembrane</keyword>
<feature type="domain" description="Histidine kinase" evidence="2">
    <location>
        <begin position="257"/>
        <end position="353"/>
    </location>
</feature>
<dbReference type="SUPFAM" id="SSF55874">
    <property type="entry name" value="ATPase domain of HSP90 chaperone/DNA topoisomerase II/histidine kinase"/>
    <property type="match status" value="1"/>
</dbReference>
<evidence type="ECO:0000313" key="3">
    <source>
        <dbReference type="EMBL" id="TNJ33522.1"/>
    </source>
</evidence>
<dbReference type="SMART" id="SM00387">
    <property type="entry name" value="HATPase_c"/>
    <property type="match status" value="1"/>
</dbReference>
<dbReference type="InterPro" id="IPR003594">
    <property type="entry name" value="HATPase_dom"/>
</dbReference>
<dbReference type="PANTHER" id="PTHR34220:SF7">
    <property type="entry name" value="SENSOR HISTIDINE KINASE YPDA"/>
    <property type="match status" value="1"/>
</dbReference>
<accession>A0A5C4RQY4</accession>
<dbReference type="PANTHER" id="PTHR34220">
    <property type="entry name" value="SENSOR HISTIDINE KINASE YPDA"/>
    <property type="match status" value="1"/>
</dbReference>
<keyword evidence="3" id="KW-0418">Kinase</keyword>
<feature type="transmembrane region" description="Helical" evidence="1">
    <location>
        <begin position="114"/>
        <end position="135"/>
    </location>
</feature>
<comment type="caution">
    <text evidence="3">The sequence shown here is derived from an EMBL/GenBank/DDBJ whole genome shotgun (WGS) entry which is preliminary data.</text>
</comment>
<dbReference type="AlphaFoldDB" id="A0A5C4RQY4"/>